<comment type="catalytic activity">
    <reaction evidence="7">
        <text>Endonucleolytic cleavage of RNA, removing 5'-extranucleotides from tRNA precursor.</text>
        <dbReference type="EC" id="3.1.26.5"/>
    </reaction>
</comment>
<dbReference type="EC" id="3.1.26.5" evidence="7 8"/>
<evidence type="ECO:0000256" key="7">
    <source>
        <dbReference type="HAMAP-Rule" id="MF_00227"/>
    </source>
</evidence>
<evidence type="ECO:0000256" key="1">
    <source>
        <dbReference type="ARBA" id="ARBA00002663"/>
    </source>
</evidence>
<dbReference type="GO" id="GO:0001682">
    <property type="term" value="P:tRNA 5'-leader removal"/>
    <property type="evidence" value="ECO:0007669"/>
    <property type="project" value="UniProtKB-UniRule"/>
</dbReference>
<dbReference type="OrthoDB" id="196964at2"/>
<keyword evidence="3 7" id="KW-0540">Nuclease</keyword>
<dbReference type="InterPro" id="IPR020539">
    <property type="entry name" value="RNase_P_CS"/>
</dbReference>
<dbReference type="EMBL" id="SNYA01000003">
    <property type="protein sequence ID" value="TDP93244.1"/>
    <property type="molecule type" value="Genomic_DNA"/>
</dbReference>
<keyword evidence="4 7" id="KW-0255">Endonuclease</keyword>
<organism evidence="9 10">
    <name type="scientific">Leucobacter luti</name>
    <dbReference type="NCBI Taxonomy" id="340320"/>
    <lineage>
        <taxon>Bacteria</taxon>
        <taxon>Bacillati</taxon>
        <taxon>Actinomycetota</taxon>
        <taxon>Actinomycetes</taxon>
        <taxon>Micrococcales</taxon>
        <taxon>Microbacteriaceae</taxon>
        <taxon>Leucobacter</taxon>
    </lineage>
</organism>
<name>A0A4R6S1Z2_9MICO</name>
<keyword evidence="10" id="KW-1185">Reference proteome</keyword>
<dbReference type="InterPro" id="IPR014721">
    <property type="entry name" value="Ribsml_uS5_D2-typ_fold_subgr"/>
</dbReference>
<reference evidence="9 10" key="1">
    <citation type="submission" date="2019-03" db="EMBL/GenBank/DDBJ databases">
        <title>Genomic analyses of the natural microbiome of Caenorhabditis elegans.</title>
        <authorList>
            <person name="Samuel B."/>
        </authorList>
    </citation>
    <scope>NUCLEOTIDE SEQUENCE [LARGE SCALE GENOMIC DNA]</scope>
    <source>
        <strain evidence="9 10">JUb18</strain>
    </source>
</reference>
<dbReference type="SUPFAM" id="SSF54211">
    <property type="entry name" value="Ribosomal protein S5 domain 2-like"/>
    <property type="match status" value="1"/>
</dbReference>
<evidence type="ECO:0000256" key="4">
    <source>
        <dbReference type="ARBA" id="ARBA00022759"/>
    </source>
</evidence>
<dbReference type="PANTHER" id="PTHR33992">
    <property type="entry name" value="RIBONUCLEASE P PROTEIN COMPONENT"/>
    <property type="match status" value="1"/>
</dbReference>
<dbReference type="Pfam" id="PF00825">
    <property type="entry name" value="Ribonuclease_P"/>
    <property type="match status" value="1"/>
</dbReference>
<comment type="function">
    <text evidence="1 7">RNaseP catalyzes the removal of the 5'-leader sequence from pre-tRNA to produce the mature 5'-terminus. It can also cleave other RNA substrates such as 4.5S RNA. The protein component plays an auxiliary but essential role in vivo by binding to the 5'-leader sequence and broadening the substrate specificity of the ribozyme.</text>
</comment>
<dbReference type="PROSITE" id="PS00648">
    <property type="entry name" value="RIBONUCLEASE_P"/>
    <property type="match status" value="1"/>
</dbReference>
<keyword evidence="6 7" id="KW-0694">RNA-binding</keyword>
<comment type="subunit">
    <text evidence="7">Consists of a catalytic RNA component (M1 or rnpB) and a protein subunit.</text>
</comment>
<dbReference type="GO" id="GO:0030677">
    <property type="term" value="C:ribonuclease P complex"/>
    <property type="evidence" value="ECO:0007669"/>
    <property type="project" value="TreeGrafter"/>
</dbReference>
<dbReference type="NCBIfam" id="TIGR00188">
    <property type="entry name" value="rnpA"/>
    <property type="match status" value="1"/>
</dbReference>
<gene>
    <name evidence="7" type="primary">rnpA</name>
    <name evidence="9" type="ORF">EDF62_1223</name>
</gene>
<proteinExistence type="inferred from homology"/>
<evidence type="ECO:0000313" key="9">
    <source>
        <dbReference type="EMBL" id="TDP93244.1"/>
    </source>
</evidence>
<dbReference type="GO" id="GO:0000049">
    <property type="term" value="F:tRNA binding"/>
    <property type="evidence" value="ECO:0007669"/>
    <property type="project" value="UniProtKB-UniRule"/>
</dbReference>
<dbReference type="RefSeq" id="WP_132205586.1">
    <property type="nucleotide sequence ID" value="NZ_CP080492.1"/>
</dbReference>
<dbReference type="Proteomes" id="UP000295601">
    <property type="component" value="Unassembled WGS sequence"/>
</dbReference>
<accession>A0A4R6S1Z2</accession>
<sequence length="120" mass="13286">MPALRHRVTRGDDYRRVVRSGYRVGGAHCITHAVLRAPGEPARFGFIVSKAVGNAVHRNLVRRRLKTIAERRIAAGLGGVDIVFRALPAIRDTRFADLEAEIGRALDRVERTLQPVAGVR</sequence>
<evidence type="ECO:0000313" key="10">
    <source>
        <dbReference type="Proteomes" id="UP000295601"/>
    </source>
</evidence>
<dbReference type="Gene3D" id="3.30.230.10">
    <property type="match status" value="1"/>
</dbReference>
<dbReference type="InterPro" id="IPR000100">
    <property type="entry name" value="RNase_P"/>
</dbReference>
<evidence type="ECO:0000256" key="3">
    <source>
        <dbReference type="ARBA" id="ARBA00022722"/>
    </source>
</evidence>
<comment type="similarity">
    <text evidence="7">Belongs to the RnpA family.</text>
</comment>
<keyword evidence="5 7" id="KW-0378">Hydrolase</keyword>
<evidence type="ECO:0000256" key="5">
    <source>
        <dbReference type="ARBA" id="ARBA00022801"/>
    </source>
</evidence>
<protein>
    <recommendedName>
        <fullName evidence="7 8">Ribonuclease P protein component</fullName>
        <shortName evidence="7">RNase P protein</shortName>
        <shortName evidence="7">RNaseP protein</shortName>
        <ecNumber evidence="7 8">3.1.26.5</ecNumber>
    </recommendedName>
    <alternativeName>
        <fullName evidence="7">Protein C5</fullName>
    </alternativeName>
</protein>
<dbReference type="HAMAP" id="MF_00227">
    <property type="entry name" value="RNase_P"/>
    <property type="match status" value="1"/>
</dbReference>
<dbReference type="GO" id="GO:0004526">
    <property type="term" value="F:ribonuclease P activity"/>
    <property type="evidence" value="ECO:0007669"/>
    <property type="project" value="UniProtKB-UniRule"/>
</dbReference>
<evidence type="ECO:0000256" key="2">
    <source>
        <dbReference type="ARBA" id="ARBA00022694"/>
    </source>
</evidence>
<comment type="caution">
    <text evidence="9">The sequence shown here is derived from an EMBL/GenBank/DDBJ whole genome shotgun (WGS) entry which is preliminary data.</text>
</comment>
<evidence type="ECO:0000256" key="8">
    <source>
        <dbReference type="NCBIfam" id="TIGR00188"/>
    </source>
</evidence>
<dbReference type="InterPro" id="IPR020568">
    <property type="entry name" value="Ribosomal_Su5_D2-typ_SF"/>
</dbReference>
<keyword evidence="2 7" id="KW-0819">tRNA processing</keyword>
<evidence type="ECO:0000256" key="6">
    <source>
        <dbReference type="ARBA" id="ARBA00022884"/>
    </source>
</evidence>
<dbReference type="AlphaFoldDB" id="A0A4R6S1Z2"/>
<dbReference type="GO" id="GO:0042781">
    <property type="term" value="F:3'-tRNA processing endoribonuclease activity"/>
    <property type="evidence" value="ECO:0007669"/>
    <property type="project" value="TreeGrafter"/>
</dbReference>
<dbReference type="PANTHER" id="PTHR33992:SF1">
    <property type="entry name" value="RIBONUCLEASE P PROTEIN COMPONENT"/>
    <property type="match status" value="1"/>
</dbReference>